<comment type="caution">
    <text evidence="5">The sequence shown here is derived from an EMBL/GenBank/DDBJ whole genome shotgun (WGS) entry which is preliminary data.</text>
</comment>
<keyword evidence="6" id="KW-1185">Reference proteome</keyword>
<name>A0A0Q1BWH5_9FLAO</name>
<dbReference type="InterPro" id="IPR011006">
    <property type="entry name" value="CheY-like_superfamily"/>
</dbReference>
<evidence type="ECO:0000259" key="4">
    <source>
        <dbReference type="PROSITE" id="PS50930"/>
    </source>
</evidence>
<dbReference type="InterPro" id="IPR001789">
    <property type="entry name" value="Sig_transdc_resp-reg_receiver"/>
</dbReference>
<evidence type="ECO:0000313" key="5">
    <source>
        <dbReference type="EMBL" id="KQC28933.1"/>
    </source>
</evidence>
<dbReference type="Pfam" id="PF04397">
    <property type="entry name" value="LytTR"/>
    <property type="match status" value="1"/>
</dbReference>
<feature type="domain" description="Response regulatory" evidence="3">
    <location>
        <begin position="4"/>
        <end position="117"/>
    </location>
</feature>
<dbReference type="InterPro" id="IPR007492">
    <property type="entry name" value="LytTR_DNA-bd_dom"/>
</dbReference>
<keyword evidence="1" id="KW-0597">Phosphoprotein</keyword>
<dbReference type="PROSITE" id="PS50930">
    <property type="entry name" value="HTH_LYTTR"/>
    <property type="match status" value="1"/>
</dbReference>
<evidence type="ECO:0008006" key="7">
    <source>
        <dbReference type="Google" id="ProtNLM"/>
    </source>
</evidence>
<dbReference type="OrthoDB" id="2168082at2"/>
<dbReference type="Proteomes" id="UP000050827">
    <property type="component" value="Unassembled WGS sequence"/>
</dbReference>
<dbReference type="PANTHER" id="PTHR37299">
    <property type="entry name" value="TRANSCRIPTIONAL REGULATOR-RELATED"/>
    <property type="match status" value="1"/>
</dbReference>
<organism evidence="5 6">
    <name type="scientific">Flagellimonas eckloniae</name>
    <dbReference type="NCBI Taxonomy" id="346185"/>
    <lineage>
        <taxon>Bacteria</taxon>
        <taxon>Pseudomonadati</taxon>
        <taxon>Bacteroidota</taxon>
        <taxon>Flavobacteriia</taxon>
        <taxon>Flavobacteriales</taxon>
        <taxon>Flavobacteriaceae</taxon>
        <taxon>Flagellimonas</taxon>
    </lineage>
</organism>
<sequence length="250" mass="28431">MTIRSILVDDEEHNLENLNRLLEKNCSCVEVIGVATSAQQAIKLIAKQQPDLVFLDIEIPKMNGFEMLESLEEVNFEVIFVTAYNQYVLQAIKSCALDYLMKPVAIAELQEAVSRVSQVVSEKKENQKLKVLVQNLKNLNQPKKIALPTAEELFFVSIVDIIRCKSENNYTMFYLTNGSSVLVSRTLKEWDDLLSPYQFIRTHQSHLINSIHVKSFVKKDGGYILMKDGSTISVSKLKKEQTLNMLSSIK</sequence>
<dbReference type="SMART" id="SM00850">
    <property type="entry name" value="LytTR"/>
    <property type="match status" value="1"/>
</dbReference>
<dbReference type="GO" id="GO:0000156">
    <property type="term" value="F:phosphorelay response regulator activity"/>
    <property type="evidence" value="ECO:0007669"/>
    <property type="project" value="InterPro"/>
</dbReference>
<reference evidence="5 6" key="1">
    <citation type="submission" date="2015-04" db="EMBL/GenBank/DDBJ databases">
        <title>Complete genome of flavobacterium.</title>
        <authorList>
            <person name="Kwon Y.M."/>
            <person name="Kim S.-J."/>
        </authorList>
    </citation>
    <scope>NUCLEOTIDE SEQUENCE [LARGE SCALE GENOMIC DNA]</scope>
    <source>
        <strain evidence="5 6">DK169</strain>
    </source>
</reference>
<evidence type="ECO:0000256" key="1">
    <source>
        <dbReference type="PROSITE-ProRule" id="PRU00169"/>
    </source>
</evidence>
<dbReference type="STRING" id="346185.AAY42_02760"/>
<accession>A0A0Q1BWH5</accession>
<proteinExistence type="predicted"/>
<keyword evidence="2" id="KW-0175">Coiled coil</keyword>
<evidence type="ECO:0000259" key="3">
    <source>
        <dbReference type="PROSITE" id="PS50110"/>
    </source>
</evidence>
<feature type="domain" description="HTH LytTR-type" evidence="4">
    <location>
        <begin position="145"/>
        <end position="238"/>
    </location>
</feature>
<dbReference type="InterPro" id="IPR046947">
    <property type="entry name" value="LytR-like"/>
</dbReference>
<dbReference type="Gene3D" id="3.40.50.2300">
    <property type="match status" value="1"/>
</dbReference>
<dbReference type="PANTHER" id="PTHR37299:SF1">
    <property type="entry name" value="STAGE 0 SPORULATION PROTEIN A HOMOLOG"/>
    <property type="match status" value="1"/>
</dbReference>
<evidence type="ECO:0000256" key="2">
    <source>
        <dbReference type="SAM" id="Coils"/>
    </source>
</evidence>
<dbReference type="SMART" id="SM00448">
    <property type="entry name" value="REC"/>
    <property type="match status" value="1"/>
</dbReference>
<dbReference type="RefSeq" id="WP_055392479.1">
    <property type="nucleotide sequence ID" value="NZ_LCTZ01000002.1"/>
</dbReference>
<gene>
    <name evidence="5" type="ORF">AAY42_02760</name>
</gene>
<dbReference type="PROSITE" id="PS50110">
    <property type="entry name" value="RESPONSE_REGULATORY"/>
    <property type="match status" value="1"/>
</dbReference>
<dbReference type="Pfam" id="PF00072">
    <property type="entry name" value="Response_reg"/>
    <property type="match status" value="1"/>
</dbReference>
<dbReference type="AlphaFoldDB" id="A0A0Q1BWH5"/>
<dbReference type="Gene3D" id="2.40.50.1020">
    <property type="entry name" value="LytTr DNA-binding domain"/>
    <property type="match status" value="1"/>
</dbReference>
<dbReference type="EMBL" id="LCTZ01000002">
    <property type="protein sequence ID" value="KQC28933.1"/>
    <property type="molecule type" value="Genomic_DNA"/>
</dbReference>
<dbReference type="SUPFAM" id="SSF52172">
    <property type="entry name" value="CheY-like"/>
    <property type="match status" value="1"/>
</dbReference>
<protein>
    <recommendedName>
        <fullName evidence="7">Response regulator</fullName>
    </recommendedName>
</protein>
<feature type="modified residue" description="4-aspartylphosphate" evidence="1">
    <location>
        <position position="56"/>
    </location>
</feature>
<dbReference type="GO" id="GO:0003677">
    <property type="term" value="F:DNA binding"/>
    <property type="evidence" value="ECO:0007669"/>
    <property type="project" value="InterPro"/>
</dbReference>
<feature type="coiled-coil region" evidence="2">
    <location>
        <begin position="106"/>
        <end position="139"/>
    </location>
</feature>
<evidence type="ECO:0000313" key="6">
    <source>
        <dbReference type="Proteomes" id="UP000050827"/>
    </source>
</evidence>